<name>A0A2P5YUJ2_GOSBA</name>
<evidence type="ECO:0000313" key="2">
    <source>
        <dbReference type="Proteomes" id="UP000239757"/>
    </source>
</evidence>
<sequence length="294" mass="32433">MENSLKVFEGDEGSQLFEDRNTKNVRFKEVSNGTFVDMAVDADPPSNAAMSWKDKLFGTGSSGTSQDVAEFEGDMDEDFILLDDDIIRTNVNRIPTIEFSDRVKEILYKEMEMTVVLKLLGRNISYWTTGVYVQKEDSLSNWKYDRHVKDLCSLPKETLDKVNDKVVADSGSISGNGDPEKISEPAFDARKRKSGSRFNALTVEGEKTGGEKGMLADLKEINIQAVESDVANLGSEEEDFIKSLPSPVINKATNLDIGSSGQKRTYDLGLDSDAQTSIINSKGQLIRGESSFGP</sequence>
<dbReference type="OrthoDB" id="995555at2759"/>
<protein>
    <submittedName>
        <fullName evidence="1">Uncharacterized protein</fullName>
    </submittedName>
</protein>
<reference evidence="1 2" key="1">
    <citation type="submission" date="2015-01" db="EMBL/GenBank/DDBJ databases">
        <title>Genome of allotetraploid Gossypium barbadense reveals genomic plasticity and fiber elongation in cotton evolution.</title>
        <authorList>
            <person name="Chen X."/>
            <person name="Liu X."/>
            <person name="Zhao B."/>
            <person name="Zheng H."/>
            <person name="Hu Y."/>
            <person name="Lu G."/>
            <person name="Yang C."/>
            <person name="Chen J."/>
            <person name="Shan C."/>
            <person name="Zhang L."/>
            <person name="Zhou Y."/>
            <person name="Wang L."/>
            <person name="Guo W."/>
            <person name="Bai Y."/>
            <person name="Ruan J."/>
            <person name="Shangguan X."/>
            <person name="Mao Y."/>
            <person name="Jiang J."/>
            <person name="Zhu Y."/>
            <person name="Lei J."/>
            <person name="Kang H."/>
            <person name="Chen S."/>
            <person name="He X."/>
            <person name="Wang R."/>
            <person name="Wang Y."/>
            <person name="Chen J."/>
            <person name="Wang L."/>
            <person name="Yu S."/>
            <person name="Wang B."/>
            <person name="Wei J."/>
            <person name="Song S."/>
            <person name="Lu X."/>
            <person name="Gao Z."/>
            <person name="Gu W."/>
            <person name="Deng X."/>
            <person name="Ma D."/>
            <person name="Wang S."/>
            <person name="Liang W."/>
            <person name="Fang L."/>
            <person name="Cai C."/>
            <person name="Zhu X."/>
            <person name="Zhou B."/>
            <person name="Zhang Y."/>
            <person name="Chen Z."/>
            <person name="Xu S."/>
            <person name="Zhu R."/>
            <person name="Wang S."/>
            <person name="Zhang T."/>
            <person name="Zhao G."/>
        </authorList>
    </citation>
    <scope>NUCLEOTIDE SEQUENCE [LARGE SCALE GENOMIC DNA]</scope>
    <source>
        <strain evidence="2">cv. Xinhai21</strain>
        <tissue evidence="1">Leaf</tissue>
    </source>
</reference>
<organism evidence="1 2">
    <name type="scientific">Gossypium barbadense</name>
    <name type="common">Sea Island cotton</name>
    <name type="synonym">Hibiscus barbadensis</name>
    <dbReference type="NCBI Taxonomy" id="3634"/>
    <lineage>
        <taxon>Eukaryota</taxon>
        <taxon>Viridiplantae</taxon>
        <taxon>Streptophyta</taxon>
        <taxon>Embryophyta</taxon>
        <taxon>Tracheophyta</taxon>
        <taxon>Spermatophyta</taxon>
        <taxon>Magnoliopsida</taxon>
        <taxon>eudicotyledons</taxon>
        <taxon>Gunneridae</taxon>
        <taxon>Pentapetalae</taxon>
        <taxon>rosids</taxon>
        <taxon>malvids</taxon>
        <taxon>Malvales</taxon>
        <taxon>Malvaceae</taxon>
        <taxon>Malvoideae</taxon>
        <taxon>Gossypium</taxon>
    </lineage>
</organism>
<dbReference type="Proteomes" id="UP000239757">
    <property type="component" value="Unassembled WGS sequence"/>
</dbReference>
<gene>
    <name evidence="1" type="ORF">GOBAR_AA01318</name>
</gene>
<proteinExistence type="predicted"/>
<accession>A0A2P5YUJ2</accession>
<evidence type="ECO:0000313" key="1">
    <source>
        <dbReference type="EMBL" id="PPS19255.1"/>
    </source>
</evidence>
<dbReference type="EMBL" id="KZ662779">
    <property type="protein sequence ID" value="PPS19255.1"/>
    <property type="molecule type" value="Genomic_DNA"/>
</dbReference>
<dbReference type="AlphaFoldDB" id="A0A2P5YUJ2"/>